<dbReference type="InterPro" id="IPR043504">
    <property type="entry name" value="Peptidase_S1_PA_chymotrypsin"/>
</dbReference>
<evidence type="ECO:0000313" key="4">
    <source>
        <dbReference type="EMBL" id="SFR65313.1"/>
    </source>
</evidence>
<dbReference type="Pfam" id="PF13365">
    <property type="entry name" value="Trypsin_2"/>
    <property type="match status" value="1"/>
</dbReference>
<dbReference type="PRINTS" id="PR00834">
    <property type="entry name" value="PROTEASES2C"/>
</dbReference>
<dbReference type="InterPro" id="IPR009003">
    <property type="entry name" value="Peptidase_S1_PA"/>
</dbReference>
<evidence type="ECO:0000256" key="3">
    <source>
        <dbReference type="ARBA" id="ARBA00022801"/>
    </source>
</evidence>
<dbReference type="GO" id="GO:0006508">
    <property type="term" value="P:proteolysis"/>
    <property type="evidence" value="ECO:0007669"/>
    <property type="project" value="UniProtKB-KW"/>
</dbReference>
<dbReference type="InterPro" id="IPR051201">
    <property type="entry name" value="Chloro_Bact_Ser_Proteases"/>
</dbReference>
<organism evidence="4 5">
    <name type="scientific">Anaeromicropila populeti</name>
    <dbReference type="NCBI Taxonomy" id="37658"/>
    <lineage>
        <taxon>Bacteria</taxon>
        <taxon>Bacillati</taxon>
        <taxon>Bacillota</taxon>
        <taxon>Clostridia</taxon>
        <taxon>Lachnospirales</taxon>
        <taxon>Lachnospiraceae</taxon>
        <taxon>Anaeromicropila</taxon>
    </lineage>
</organism>
<gene>
    <name evidence="4" type="ORF">SAMN05661086_00786</name>
</gene>
<accession>A0A1I6IF57</accession>
<keyword evidence="3" id="KW-0378">Hydrolase</keyword>
<dbReference type="STRING" id="37658.SAMN05661086_00786"/>
<evidence type="ECO:0000256" key="2">
    <source>
        <dbReference type="ARBA" id="ARBA00022670"/>
    </source>
</evidence>
<dbReference type="PANTHER" id="PTHR43343:SF3">
    <property type="entry name" value="PROTEASE DO-LIKE 8, CHLOROPLASTIC"/>
    <property type="match status" value="1"/>
</dbReference>
<evidence type="ECO:0000256" key="1">
    <source>
        <dbReference type="ARBA" id="ARBA00010541"/>
    </source>
</evidence>
<proteinExistence type="inferred from homology"/>
<dbReference type="Gene3D" id="2.40.10.10">
    <property type="entry name" value="Trypsin-like serine proteases"/>
    <property type="match status" value="2"/>
</dbReference>
<dbReference type="Proteomes" id="UP000199659">
    <property type="component" value="Unassembled WGS sequence"/>
</dbReference>
<dbReference type="OrthoDB" id="189537at2"/>
<dbReference type="GO" id="GO:0004252">
    <property type="term" value="F:serine-type endopeptidase activity"/>
    <property type="evidence" value="ECO:0007669"/>
    <property type="project" value="InterPro"/>
</dbReference>
<dbReference type="EMBL" id="FOYZ01000002">
    <property type="protein sequence ID" value="SFR65313.1"/>
    <property type="molecule type" value="Genomic_DNA"/>
</dbReference>
<keyword evidence="2" id="KW-0645">Protease</keyword>
<protein>
    <submittedName>
        <fullName evidence="4">Putative component of 'biosynthetic module</fullName>
    </submittedName>
</protein>
<evidence type="ECO:0000313" key="5">
    <source>
        <dbReference type="Proteomes" id="UP000199659"/>
    </source>
</evidence>
<sequence length="447" mass="50075">MYEQTVIFRHNVMEIHSLHAFINIKGGFNNNCKDVYFARAIGRKDGLLQDIKQMDQEACSLMQTGKIRYKRIQGLPRLSSIEDADTYSGYYAQWMETSRKRMKTKVFSRDERLAEILGSACSFVLKKYMELKKNITESMEKNFIAKLTYWYDYVMKDVFCEWNGGSVVKIVAHNVTNEQEYLFYYMLTLTGADVLLIQAEKDLEKGQELLKLSSGFVLGELGELQTPEFFSCERVKLQLPERATVTKRTTVVKPPDSMEKSFEELALLASSVVMISIHDGNGEVIGTGSGIMVGKKGYLLTNSHVASGGRFYSIRIEEDQQIYSTDEVIKYNTVLDLAILRINRELNPIPVYKGKMKLVRGQKVVAIGSPLGLFNSVSDGIISGFRTINNVDMIQFTAPISHGSSGGAVLNMQGEVIGISTAGIDSGQNINLAMGYEGINMFIQGFV</sequence>
<name>A0A1I6IF57_9FIRM</name>
<dbReference type="AlphaFoldDB" id="A0A1I6IF57"/>
<reference evidence="4 5" key="1">
    <citation type="submission" date="2016-10" db="EMBL/GenBank/DDBJ databases">
        <authorList>
            <person name="de Groot N.N."/>
        </authorList>
    </citation>
    <scope>NUCLEOTIDE SEQUENCE [LARGE SCALE GENOMIC DNA]</scope>
    <source>
        <strain evidence="4 5">743A</strain>
    </source>
</reference>
<dbReference type="SUPFAM" id="SSF50494">
    <property type="entry name" value="Trypsin-like serine proteases"/>
    <property type="match status" value="1"/>
</dbReference>
<dbReference type="PANTHER" id="PTHR43343">
    <property type="entry name" value="PEPTIDASE S12"/>
    <property type="match status" value="1"/>
</dbReference>
<keyword evidence="5" id="KW-1185">Reference proteome</keyword>
<dbReference type="InterPro" id="IPR001940">
    <property type="entry name" value="Peptidase_S1C"/>
</dbReference>
<comment type="similarity">
    <text evidence="1">Belongs to the peptidase S1C family.</text>
</comment>